<name>A0A841AI67_9MICO</name>
<organism evidence="4 5">
    <name type="scientific">Conyzicola lurida</name>
    <dbReference type="NCBI Taxonomy" id="1172621"/>
    <lineage>
        <taxon>Bacteria</taxon>
        <taxon>Bacillati</taxon>
        <taxon>Actinomycetota</taxon>
        <taxon>Actinomycetes</taxon>
        <taxon>Micrococcales</taxon>
        <taxon>Microbacteriaceae</taxon>
        <taxon>Conyzicola</taxon>
    </lineage>
</organism>
<dbReference type="InterPro" id="IPR000182">
    <property type="entry name" value="GNAT_dom"/>
</dbReference>
<dbReference type="PANTHER" id="PTHR43877">
    <property type="entry name" value="AMINOALKYLPHOSPHONATE N-ACETYLTRANSFERASE-RELATED-RELATED"/>
    <property type="match status" value="1"/>
</dbReference>
<dbReference type="InterPro" id="IPR050832">
    <property type="entry name" value="Bact_Acetyltransf"/>
</dbReference>
<evidence type="ECO:0000256" key="2">
    <source>
        <dbReference type="ARBA" id="ARBA00023315"/>
    </source>
</evidence>
<keyword evidence="1 4" id="KW-0808">Transferase</keyword>
<gene>
    <name evidence="4" type="ORF">HD599_000361</name>
</gene>
<dbReference type="SUPFAM" id="SSF55729">
    <property type="entry name" value="Acyl-CoA N-acyltransferases (Nat)"/>
    <property type="match status" value="1"/>
</dbReference>
<dbReference type="PANTHER" id="PTHR43877:SF2">
    <property type="entry name" value="AMINOALKYLPHOSPHONATE N-ACETYLTRANSFERASE-RELATED"/>
    <property type="match status" value="1"/>
</dbReference>
<sequence length="186" mass="19971">MTDLHLPVDLETRSAPVTLRRATENDLAALMALLSDDPVSASRGDVASPDDERLYRDGLLAVLGEPGNELLVVTDAASSVIGTFQLTRIPGMARRGSTRLLVEAVRVRSDLRSAGIGAAMMRWVVDVAAPTLGVGLVQLTSDAARVDAHRFYERLGFERSHLGFKYYVAAGPGRLLLSPPAPPVLR</sequence>
<dbReference type="Gene3D" id="3.40.630.30">
    <property type="match status" value="1"/>
</dbReference>
<accession>A0A841AI67</accession>
<proteinExistence type="predicted"/>
<dbReference type="GO" id="GO:0016747">
    <property type="term" value="F:acyltransferase activity, transferring groups other than amino-acyl groups"/>
    <property type="evidence" value="ECO:0007669"/>
    <property type="project" value="InterPro"/>
</dbReference>
<dbReference type="PROSITE" id="PS51186">
    <property type="entry name" value="GNAT"/>
    <property type="match status" value="1"/>
</dbReference>
<dbReference type="EMBL" id="JACHMJ010000001">
    <property type="protein sequence ID" value="MBB5842038.1"/>
    <property type="molecule type" value="Genomic_DNA"/>
</dbReference>
<dbReference type="Proteomes" id="UP000536685">
    <property type="component" value="Unassembled WGS sequence"/>
</dbReference>
<evidence type="ECO:0000313" key="5">
    <source>
        <dbReference type="Proteomes" id="UP000536685"/>
    </source>
</evidence>
<evidence type="ECO:0000256" key="1">
    <source>
        <dbReference type="ARBA" id="ARBA00022679"/>
    </source>
</evidence>
<dbReference type="Pfam" id="PF00583">
    <property type="entry name" value="Acetyltransf_1"/>
    <property type="match status" value="1"/>
</dbReference>
<comment type="caution">
    <text evidence="4">The sequence shown here is derived from an EMBL/GenBank/DDBJ whole genome shotgun (WGS) entry which is preliminary data.</text>
</comment>
<feature type="domain" description="N-acetyltransferase" evidence="3">
    <location>
        <begin position="17"/>
        <end position="182"/>
    </location>
</feature>
<dbReference type="InterPro" id="IPR016181">
    <property type="entry name" value="Acyl_CoA_acyltransferase"/>
</dbReference>
<evidence type="ECO:0000259" key="3">
    <source>
        <dbReference type="PROSITE" id="PS51186"/>
    </source>
</evidence>
<protein>
    <submittedName>
        <fullName evidence="4">GNAT superfamily N-acetyltransferase</fullName>
    </submittedName>
</protein>
<keyword evidence="5" id="KW-1185">Reference proteome</keyword>
<reference evidence="4 5" key="1">
    <citation type="submission" date="2020-08" db="EMBL/GenBank/DDBJ databases">
        <title>Sequencing the genomes of 1000 actinobacteria strains.</title>
        <authorList>
            <person name="Klenk H.-P."/>
        </authorList>
    </citation>
    <scope>NUCLEOTIDE SEQUENCE [LARGE SCALE GENOMIC DNA]</scope>
    <source>
        <strain evidence="4 5">DSM 105784</strain>
    </source>
</reference>
<dbReference type="AlphaFoldDB" id="A0A841AI67"/>
<keyword evidence="2" id="KW-0012">Acyltransferase</keyword>
<evidence type="ECO:0000313" key="4">
    <source>
        <dbReference type="EMBL" id="MBB5842038.1"/>
    </source>
</evidence>